<protein>
    <submittedName>
        <fullName evidence="4">ABC transporter substrate-binding protein</fullName>
    </submittedName>
</protein>
<keyword evidence="5" id="KW-1185">Reference proteome</keyword>
<evidence type="ECO:0000256" key="1">
    <source>
        <dbReference type="ARBA" id="ARBA00004418"/>
    </source>
</evidence>
<dbReference type="InterPro" id="IPR039424">
    <property type="entry name" value="SBP_5"/>
</dbReference>
<name>A0ABT3Q4K0_9PROT</name>
<comment type="similarity">
    <text evidence="2">Belongs to the bacterial solute-binding protein 5 family.</text>
</comment>
<dbReference type="EMBL" id="JAPIUX010000001">
    <property type="protein sequence ID" value="MCX2560216.1"/>
    <property type="molecule type" value="Genomic_DNA"/>
</dbReference>
<evidence type="ECO:0000313" key="5">
    <source>
        <dbReference type="Proteomes" id="UP001526446"/>
    </source>
</evidence>
<organism evidence="4 5">
    <name type="scientific">Acetobacter farinalis</name>
    <dbReference type="NCBI Taxonomy" id="1260984"/>
    <lineage>
        <taxon>Bacteria</taxon>
        <taxon>Pseudomonadati</taxon>
        <taxon>Pseudomonadota</taxon>
        <taxon>Alphaproteobacteria</taxon>
        <taxon>Acetobacterales</taxon>
        <taxon>Acetobacteraceae</taxon>
        <taxon>Acetobacter</taxon>
    </lineage>
</organism>
<gene>
    <name evidence="4" type="ORF">OQ252_02185</name>
</gene>
<dbReference type="Proteomes" id="UP001526446">
    <property type="component" value="Unassembled WGS sequence"/>
</dbReference>
<dbReference type="PANTHER" id="PTHR30290">
    <property type="entry name" value="PERIPLASMIC BINDING COMPONENT OF ABC TRANSPORTER"/>
    <property type="match status" value="1"/>
</dbReference>
<evidence type="ECO:0000313" key="4">
    <source>
        <dbReference type="EMBL" id="MCX2560216.1"/>
    </source>
</evidence>
<dbReference type="PIRSF" id="PIRSF002741">
    <property type="entry name" value="MppA"/>
    <property type="match status" value="1"/>
</dbReference>
<accession>A0ABT3Q4K0</accession>
<feature type="domain" description="Solute-binding protein family 5" evidence="3">
    <location>
        <begin position="150"/>
        <end position="538"/>
    </location>
</feature>
<dbReference type="CDD" id="cd08506">
    <property type="entry name" value="PBP2_clavulanate_OppA2"/>
    <property type="match status" value="1"/>
</dbReference>
<dbReference type="InterPro" id="IPR000914">
    <property type="entry name" value="SBP_5_dom"/>
</dbReference>
<comment type="subcellular location">
    <subcellularLocation>
        <location evidence="1">Periplasm</location>
    </subcellularLocation>
</comment>
<sequence length="627" mass="68589">MARMRAFGPARHQKARHQRVLHQGALHRSSFLRCVHQLCASLHPRLPVLFRAAPLPDAPRHGLAVALLGSLSLSACLLPPPAMAQEPTPEKHGAAASGHRGGTLRLVAAASGGTLDPQINYTAKYINLYAVVYDGLTTFRKVTGPGGNDVVADLAETLPTPQDGGLTYVFTLRPDLHFSNGQPVTTADVVASFRRIFRVGSPTAGSFYSAIAGADACLNSPATCTLKEGLTEDPAHRTITFHLARPDTEFLQKLAFTHAVILPASTPDHDIGNTPAPGTGPYRVVAYDPNKYLNLDRNPAFHVWDAQAQPEGFPDRIEYTFGIPDEAAVTAVENGQYDWMADAVPMDRLGELGSRFTAQTHVARHPAMYFIPTNVNLPPFNQLKARQAVNYALNRKAMVILYGGPGIARPLCGMLPSSFPVASDQCFYTRGASPSAPAAQWSAPDLEKARALVRESGTAGQRVTLVTANTSLDYAMGTWLRDMLQNIGYQATLRPLSSSMAFNYMQNSANHVQIALKDWSADYPSPSNFLDDLLGCENFHPNSDSSINIPGFCDKRVQALMDRAKTDVSLTRQQTDDLWRQAEHLIMEQAPIAPAIEKDDVIITSPRMKNFFYTQVNKLFFSQVWLR</sequence>
<evidence type="ECO:0000256" key="2">
    <source>
        <dbReference type="ARBA" id="ARBA00005695"/>
    </source>
</evidence>
<dbReference type="SUPFAM" id="SSF53850">
    <property type="entry name" value="Periplasmic binding protein-like II"/>
    <property type="match status" value="1"/>
</dbReference>
<comment type="caution">
    <text evidence="4">The sequence shown here is derived from an EMBL/GenBank/DDBJ whole genome shotgun (WGS) entry which is preliminary data.</text>
</comment>
<proteinExistence type="inferred from homology"/>
<dbReference type="Pfam" id="PF00496">
    <property type="entry name" value="SBP_bac_5"/>
    <property type="match status" value="1"/>
</dbReference>
<evidence type="ECO:0000259" key="3">
    <source>
        <dbReference type="Pfam" id="PF00496"/>
    </source>
</evidence>
<dbReference type="InterPro" id="IPR030678">
    <property type="entry name" value="Peptide/Ni-bd"/>
</dbReference>
<dbReference type="Gene3D" id="3.10.105.10">
    <property type="entry name" value="Dipeptide-binding Protein, Domain 3"/>
    <property type="match status" value="1"/>
</dbReference>
<reference evidence="4 5" key="1">
    <citation type="submission" date="2022-11" db="EMBL/GenBank/DDBJ databases">
        <title>Genome sequencing of Acetobacter type strain.</title>
        <authorList>
            <person name="Heo J."/>
            <person name="Lee D."/>
            <person name="Han B.-H."/>
            <person name="Hong S.-B."/>
            <person name="Kwon S.-W."/>
        </authorList>
    </citation>
    <scope>NUCLEOTIDE SEQUENCE [LARGE SCALE GENOMIC DNA]</scope>
    <source>
        <strain evidence="4 5">KACC 21251</strain>
    </source>
</reference>
<dbReference type="Gene3D" id="3.40.190.10">
    <property type="entry name" value="Periplasmic binding protein-like II"/>
    <property type="match status" value="1"/>
</dbReference>